<evidence type="ECO:0000313" key="3">
    <source>
        <dbReference type="EMBL" id="KZV89539.1"/>
    </source>
</evidence>
<organism evidence="3 4">
    <name type="scientific">Exidia glandulosa HHB12029</name>
    <dbReference type="NCBI Taxonomy" id="1314781"/>
    <lineage>
        <taxon>Eukaryota</taxon>
        <taxon>Fungi</taxon>
        <taxon>Dikarya</taxon>
        <taxon>Basidiomycota</taxon>
        <taxon>Agaricomycotina</taxon>
        <taxon>Agaricomycetes</taxon>
        <taxon>Auriculariales</taxon>
        <taxon>Exidiaceae</taxon>
        <taxon>Exidia</taxon>
    </lineage>
</organism>
<dbReference type="InterPro" id="IPR046522">
    <property type="entry name" value="DUF6699"/>
</dbReference>
<accession>A0A166A8I0</accession>
<dbReference type="InParanoid" id="A0A166A8I0"/>
<keyword evidence="4" id="KW-1185">Reference proteome</keyword>
<feature type="compositionally biased region" description="Low complexity" evidence="1">
    <location>
        <begin position="19"/>
        <end position="41"/>
    </location>
</feature>
<feature type="region of interest" description="Disordered" evidence="1">
    <location>
        <begin position="1"/>
        <end position="41"/>
    </location>
</feature>
<dbReference type="EMBL" id="KV426070">
    <property type="protein sequence ID" value="KZV89539.1"/>
    <property type="molecule type" value="Genomic_DNA"/>
</dbReference>
<dbReference type="STRING" id="1314781.A0A166A8I0"/>
<dbReference type="Pfam" id="PF20415">
    <property type="entry name" value="DUF6699"/>
    <property type="match status" value="1"/>
</dbReference>
<name>A0A166A8I0_EXIGL</name>
<proteinExistence type="predicted"/>
<dbReference type="OrthoDB" id="430436at2759"/>
<evidence type="ECO:0000259" key="2">
    <source>
        <dbReference type="Pfam" id="PF20415"/>
    </source>
</evidence>
<feature type="domain" description="DUF6699" evidence="2">
    <location>
        <begin position="104"/>
        <end position="197"/>
    </location>
</feature>
<evidence type="ECO:0000256" key="1">
    <source>
        <dbReference type="SAM" id="MobiDB-lite"/>
    </source>
</evidence>
<dbReference type="Proteomes" id="UP000077266">
    <property type="component" value="Unassembled WGS sequence"/>
</dbReference>
<reference evidence="3 4" key="1">
    <citation type="journal article" date="2016" name="Mol. Biol. Evol.">
        <title>Comparative Genomics of Early-Diverging Mushroom-Forming Fungi Provides Insights into the Origins of Lignocellulose Decay Capabilities.</title>
        <authorList>
            <person name="Nagy L.G."/>
            <person name="Riley R."/>
            <person name="Tritt A."/>
            <person name="Adam C."/>
            <person name="Daum C."/>
            <person name="Floudas D."/>
            <person name="Sun H."/>
            <person name="Yadav J.S."/>
            <person name="Pangilinan J."/>
            <person name="Larsson K.H."/>
            <person name="Matsuura K."/>
            <person name="Barry K."/>
            <person name="Labutti K."/>
            <person name="Kuo R."/>
            <person name="Ohm R.A."/>
            <person name="Bhattacharya S.S."/>
            <person name="Shirouzu T."/>
            <person name="Yoshinaga Y."/>
            <person name="Martin F.M."/>
            <person name="Grigoriev I.V."/>
            <person name="Hibbett D.S."/>
        </authorList>
    </citation>
    <scope>NUCLEOTIDE SEQUENCE [LARGE SCALE GENOMIC DNA]</scope>
    <source>
        <strain evidence="3 4">HHB12029</strain>
    </source>
</reference>
<evidence type="ECO:0000313" key="4">
    <source>
        <dbReference type="Proteomes" id="UP000077266"/>
    </source>
</evidence>
<sequence length="265" mass="28080">MSHGHPYPWQNVLPNQSVTSGSNHRSSTPSNSSIFSGRTLSTAPSTASSAAWARPPPTFAQTAQQANPYAPMLPTLTLGTLAPTIVAQPFLRARVGGHDNVPRLVWDVRTRPSQALVGHGGPAITSSYLQLPITSPPTSTLYIIVRGLPWTITLRSANPAQPLTVQLLLESIYKFFQTPVTATELSTLWTPQMRAAILLAATGFLNRLTPIFQMPVPVLAKSMLKAGALGSAKLPADAAATKAGPTETPFTVMNNKGALVLAQSS</sequence>
<dbReference type="AlphaFoldDB" id="A0A166A8I0"/>
<gene>
    <name evidence="3" type="ORF">EXIGLDRAFT_838439</name>
</gene>
<feature type="non-terminal residue" evidence="3">
    <location>
        <position position="1"/>
    </location>
</feature>
<protein>
    <recommendedName>
        <fullName evidence="2">DUF6699 domain-containing protein</fullName>
    </recommendedName>
</protein>